<name>A0A4R7T6Y3_9ACTN</name>
<organism evidence="1 2">
    <name type="scientific">Kribbella voronezhensis</name>
    <dbReference type="NCBI Taxonomy" id="2512212"/>
    <lineage>
        <taxon>Bacteria</taxon>
        <taxon>Bacillati</taxon>
        <taxon>Actinomycetota</taxon>
        <taxon>Actinomycetes</taxon>
        <taxon>Propionibacteriales</taxon>
        <taxon>Kribbellaceae</taxon>
        <taxon>Kribbella</taxon>
    </lineage>
</organism>
<proteinExistence type="predicted"/>
<reference evidence="1 2" key="1">
    <citation type="submission" date="2019-03" db="EMBL/GenBank/DDBJ databases">
        <title>Genomic Encyclopedia of Type Strains, Phase III (KMG-III): the genomes of soil and plant-associated and newly described type strains.</title>
        <authorList>
            <person name="Whitman W."/>
        </authorList>
    </citation>
    <scope>NUCLEOTIDE SEQUENCE [LARGE SCALE GENOMIC DNA]</scope>
    <source>
        <strain evidence="1 2">VKM Ac-2575</strain>
    </source>
</reference>
<dbReference type="Pfam" id="PF14103">
    <property type="entry name" value="DUF4276"/>
    <property type="match status" value="1"/>
</dbReference>
<gene>
    <name evidence="1" type="ORF">EV138_1115</name>
</gene>
<dbReference type="Proteomes" id="UP000295151">
    <property type="component" value="Unassembled WGS sequence"/>
</dbReference>
<accession>A0A4R7T6Y3</accession>
<comment type="caution">
    <text evidence="1">The sequence shown here is derived from an EMBL/GenBank/DDBJ whole genome shotgun (WGS) entry which is preliminary data.</text>
</comment>
<dbReference type="EMBL" id="SOCE01000001">
    <property type="protein sequence ID" value="TDU87591.1"/>
    <property type="molecule type" value="Genomic_DNA"/>
</dbReference>
<dbReference type="RefSeq" id="WP_133977346.1">
    <property type="nucleotide sequence ID" value="NZ_SOCE01000001.1"/>
</dbReference>
<evidence type="ECO:0000313" key="2">
    <source>
        <dbReference type="Proteomes" id="UP000295151"/>
    </source>
</evidence>
<dbReference type="InterPro" id="IPR025455">
    <property type="entry name" value="DUF4276"/>
</dbReference>
<dbReference type="AlphaFoldDB" id="A0A4R7T6Y3"/>
<protein>
    <submittedName>
        <fullName evidence="1">Uncharacterized protein DUF4276</fullName>
    </submittedName>
</protein>
<sequence length="226" mass="25579">MPCLWASDPARTKMSRSKRLAVITEGDSEYGSLAYLYPQLRARTGNIFLSPLRLSVTPDAHPRIIIRECRKLLMIAKNVKRADLALVLLDREQKDDCPGAIATALQIVLQNSGAILDTHFILKDRAFENWLIADLDALKAQPARFDVTQAHRRKVEPNRADKVDGYKLMNDMMAGGFTYQKVKDSDRICRKMSVARAALHSRSLRHFLHMAGDEQYSIDCRRPASV</sequence>
<keyword evidence="2" id="KW-1185">Reference proteome</keyword>
<evidence type="ECO:0000313" key="1">
    <source>
        <dbReference type="EMBL" id="TDU87591.1"/>
    </source>
</evidence>
<dbReference type="OrthoDB" id="5188712at2"/>